<keyword evidence="3" id="KW-0479">Metal-binding</keyword>
<gene>
    <name evidence="10" type="ORF">ATL17_0429</name>
</gene>
<proteinExistence type="predicted"/>
<keyword evidence="5" id="KW-0862">Zinc</keyword>
<comment type="caution">
    <text evidence="10">The sequence shown here is derived from an EMBL/GenBank/DDBJ whole genome shotgun (WGS) entry which is preliminary data.</text>
</comment>
<sequence length="473" mass="50684">MSTDRNAVIVALTMSVIHGFSKGLNMPKHVQLLAVLTALLLALAPISAHAQQIRLITDAETQTMIEDFARPLLKAAGINPRNVSVNIVNDRRFNAFVVESGDMYINYGTILDSATPNELKAVLAHEIGHLAGGHLRRLREQAQVAGQLQAISMVLGIGVLAAASGNDQSGEVGKMVSAFIMGSSSAARNNFMAYRQSEESAADAAALKFLERTKQSATGLTEVLNRLQRNQSSSAGAAGYLRTHPLAEDRLNQTQNRAAGSPFRNKRDSAADIQRLEMVKAKLTGYLERTQTVLNRYPNSDKSLPARYARAIAGYRAGAGPAAVKQMAALASANPSNPNLQELLGQMLFETGQATAALQPLARAVKLAPNEIEYRLIYGAALSDTGRAKDLNEAIIQLSRATQMDSGSARAFSLLSRAYGRAGRTGEADLAAAEAAFLRRDMRLARGLAKKAQQNLPQGSPAWLRADDILALS</sequence>
<dbReference type="GO" id="GO:0046872">
    <property type="term" value="F:metal ion binding"/>
    <property type="evidence" value="ECO:0007669"/>
    <property type="project" value="UniProtKB-KW"/>
</dbReference>
<comment type="cofactor">
    <cofactor evidence="1">
        <name>Zn(2+)</name>
        <dbReference type="ChEBI" id="CHEBI:29105"/>
    </cofactor>
</comment>
<accession>A0A4R6VQX5</accession>
<evidence type="ECO:0000256" key="8">
    <source>
        <dbReference type="SAM" id="MobiDB-lite"/>
    </source>
</evidence>
<dbReference type="SUPFAM" id="SSF48452">
    <property type="entry name" value="TPR-like"/>
    <property type="match status" value="1"/>
</dbReference>
<evidence type="ECO:0000256" key="5">
    <source>
        <dbReference type="ARBA" id="ARBA00022833"/>
    </source>
</evidence>
<organism evidence="10 11">
    <name type="scientific">Maritalea mobilis</name>
    <dbReference type="NCBI Taxonomy" id="483324"/>
    <lineage>
        <taxon>Bacteria</taxon>
        <taxon>Pseudomonadati</taxon>
        <taxon>Pseudomonadota</taxon>
        <taxon>Alphaproteobacteria</taxon>
        <taxon>Hyphomicrobiales</taxon>
        <taxon>Devosiaceae</taxon>
        <taxon>Maritalea</taxon>
    </lineage>
</organism>
<evidence type="ECO:0000256" key="2">
    <source>
        <dbReference type="ARBA" id="ARBA00022670"/>
    </source>
</evidence>
<dbReference type="InterPro" id="IPR019734">
    <property type="entry name" value="TPR_rpt"/>
</dbReference>
<keyword evidence="7" id="KW-0802">TPR repeat</keyword>
<keyword evidence="4" id="KW-0378">Hydrolase</keyword>
<dbReference type="Pfam" id="PF01435">
    <property type="entry name" value="Peptidase_M48"/>
    <property type="match status" value="1"/>
</dbReference>
<evidence type="ECO:0000256" key="4">
    <source>
        <dbReference type="ARBA" id="ARBA00022801"/>
    </source>
</evidence>
<dbReference type="Gene3D" id="1.25.40.10">
    <property type="entry name" value="Tetratricopeptide repeat domain"/>
    <property type="match status" value="1"/>
</dbReference>
<dbReference type="InterPro" id="IPR001915">
    <property type="entry name" value="Peptidase_M48"/>
</dbReference>
<dbReference type="AlphaFoldDB" id="A0A4R6VQX5"/>
<evidence type="ECO:0000313" key="10">
    <source>
        <dbReference type="EMBL" id="TDQ66433.1"/>
    </source>
</evidence>
<dbReference type="InterPro" id="IPR011990">
    <property type="entry name" value="TPR-like_helical_dom_sf"/>
</dbReference>
<evidence type="ECO:0000256" key="7">
    <source>
        <dbReference type="PROSITE-ProRule" id="PRU00339"/>
    </source>
</evidence>
<dbReference type="PANTHER" id="PTHR22726:SF1">
    <property type="entry name" value="METALLOENDOPEPTIDASE OMA1, MITOCHONDRIAL"/>
    <property type="match status" value="1"/>
</dbReference>
<protein>
    <submittedName>
        <fullName evidence="10">Putative Zn-dependent protease</fullName>
    </submittedName>
</protein>
<evidence type="ECO:0000259" key="9">
    <source>
        <dbReference type="Pfam" id="PF01435"/>
    </source>
</evidence>
<dbReference type="PANTHER" id="PTHR22726">
    <property type="entry name" value="METALLOENDOPEPTIDASE OMA1"/>
    <property type="match status" value="1"/>
</dbReference>
<reference evidence="10 11" key="1">
    <citation type="submission" date="2019-03" db="EMBL/GenBank/DDBJ databases">
        <title>Genomic Encyclopedia of Type Strains, Phase III (KMG-III): the genomes of soil and plant-associated and newly described type strains.</title>
        <authorList>
            <person name="Whitman W."/>
        </authorList>
    </citation>
    <scope>NUCLEOTIDE SEQUENCE [LARGE SCALE GENOMIC DNA]</scope>
    <source>
        <strain evidence="10 11">CGMCC 1.7002</strain>
    </source>
</reference>
<evidence type="ECO:0000256" key="1">
    <source>
        <dbReference type="ARBA" id="ARBA00001947"/>
    </source>
</evidence>
<evidence type="ECO:0000313" key="11">
    <source>
        <dbReference type="Proteomes" id="UP000295391"/>
    </source>
</evidence>
<name>A0A4R6VQX5_9HYPH</name>
<dbReference type="Gene3D" id="3.30.2010.10">
    <property type="entry name" value="Metalloproteases ('zincins'), catalytic domain"/>
    <property type="match status" value="1"/>
</dbReference>
<dbReference type="GO" id="GO:0004222">
    <property type="term" value="F:metalloendopeptidase activity"/>
    <property type="evidence" value="ECO:0007669"/>
    <property type="project" value="InterPro"/>
</dbReference>
<keyword evidence="6" id="KW-0482">Metalloprotease</keyword>
<feature type="region of interest" description="Disordered" evidence="8">
    <location>
        <begin position="245"/>
        <end position="266"/>
    </location>
</feature>
<dbReference type="EMBL" id="SNYR01000001">
    <property type="protein sequence ID" value="TDQ66433.1"/>
    <property type="molecule type" value="Genomic_DNA"/>
</dbReference>
<feature type="domain" description="Peptidase M48" evidence="9">
    <location>
        <begin position="62"/>
        <end position="257"/>
    </location>
</feature>
<dbReference type="Proteomes" id="UP000295391">
    <property type="component" value="Unassembled WGS sequence"/>
</dbReference>
<evidence type="ECO:0000256" key="3">
    <source>
        <dbReference type="ARBA" id="ARBA00022723"/>
    </source>
</evidence>
<keyword evidence="2 10" id="KW-0645">Protease</keyword>
<dbReference type="PROSITE" id="PS50005">
    <property type="entry name" value="TPR"/>
    <property type="match status" value="1"/>
</dbReference>
<evidence type="ECO:0000256" key="6">
    <source>
        <dbReference type="ARBA" id="ARBA00023049"/>
    </source>
</evidence>
<dbReference type="InterPro" id="IPR051156">
    <property type="entry name" value="Mito/Outer_Membr_Metalloprot"/>
</dbReference>
<dbReference type="CDD" id="cd07324">
    <property type="entry name" value="M48C_Oma1-like"/>
    <property type="match status" value="1"/>
</dbReference>
<dbReference type="GO" id="GO:0051603">
    <property type="term" value="P:proteolysis involved in protein catabolic process"/>
    <property type="evidence" value="ECO:0007669"/>
    <property type="project" value="TreeGrafter"/>
</dbReference>
<dbReference type="GO" id="GO:0016020">
    <property type="term" value="C:membrane"/>
    <property type="evidence" value="ECO:0007669"/>
    <property type="project" value="TreeGrafter"/>
</dbReference>
<feature type="repeat" description="TPR" evidence="7">
    <location>
        <begin position="338"/>
        <end position="371"/>
    </location>
</feature>
<keyword evidence="11" id="KW-1185">Reference proteome</keyword>